<feature type="region of interest" description="Disordered" evidence="1">
    <location>
        <begin position="164"/>
        <end position="193"/>
    </location>
</feature>
<protein>
    <submittedName>
        <fullName evidence="2">Uncharacterized protein</fullName>
    </submittedName>
</protein>
<feature type="region of interest" description="Disordered" evidence="1">
    <location>
        <begin position="580"/>
        <end position="605"/>
    </location>
</feature>
<gene>
    <name evidence="2" type="primary">Contig2044.g2211</name>
    <name evidence="2" type="ORF">STYLEM_5714</name>
</gene>
<feature type="compositionally biased region" description="Polar residues" evidence="1">
    <location>
        <begin position="305"/>
        <end position="335"/>
    </location>
</feature>
<organism evidence="2 3">
    <name type="scientific">Stylonychia lemnae</name>
    <name type="common">Ciliate</name>
    <dbReference type="NCBI Taxonomy" id="5949"/>
    <lineage>
        <taxon>Eukaryota</taxon>
        <taxon>Sar</taxon>
        <taxon>Alveolata</taxon>
        <taxon>Ciliophora</taxon>
        <taxon>Intramacronucleata</taxon>
        <taxon>Spirotrichea</taxon>
        <taxon>Stichotrichia</taxon>
        <taxon>Sporadotrichida</taxon>
        <taxon>Oxytrichidae</taxon>
        <taxon>Stylonychinae</taxon>
        <taxon>Stylonychia</taxon>
    </lineage>
</organism>
<dbReference type="AlphaFoldDB" id="A0A078A3J8"/>
<proteinExistence type="predicted"/>
<evidence type="ECO:0000313" key="2">
    <source>
        <dbReference type="EMBL" id="CDW76752.1"/>
    </source>
</evidence>
<dbReference type="Proteomes" id="UP000039865">
    <property type="component" value="Unassembled WGS sequence"/>
</dbReference>
<feature type="region of interest" description="Disordered" evidence="1">
    <location>
        <begin position="205"/>
        <end position="242"/>
    </location>
</feature>
<name>A0A078A3J8_STYLE</name>
<dbReference type="EMBL" id="CCKQ01005512">
    <property type="protein sequence ID" value="CDW76752.1"/>
    <property type="molecule type" value="Genomic_DNA"/>
</dbReference>
<sequence length="736" mass="85249">MSTYKEISAFKKKRTVKEDPLVAHQLTSRSNNKSPLPQRQLFATVRGNQLSPQRRSAKNPIANRKTYQQLQQYMQQNSQLEIINQEAEVTHETQDVSDLANNDLIDDHISLPKIKRNSQESNNQSDINTLSQQMIESNAFTTQQIVITTQNSYMHKTETPQLIKTSDGQQNSEPKLYHQLNSTPESNGGENYRLFHNTSKSFHISQGSTVLQQPTNNNNNSLHNPNQSHHHISNTEPSVQSRQALLKSELNKIKVHNTQDTIKYSPDYENDEDDEDENEDEEEQMDQVYITNQKFRKQRTKSSARDSNQGQISDRPSTNKQESSLSQNKISQNHLNSYQNSQMQSQQQKYSSENVSQMSPSQIRHYNELQMLDLDPENLVLHKIYEAISQRHDLLGSKKGLPYKKFKHQTLNELSFDQQPSMDVTNLRMAKLIVPNPLIDDHSTKQKKYINYVKSKLKYSIDGSPIILERKPKPHLISIHQKPIQINETAKESSILEATKRHFEYNRLRDALQFKPVTKDQLQRHNNEKLNMINQSLLDPQEHALNTQTHVLFSQNTTHATGIFYDKDAECQSHQFQVNKSVHSSRVRPQHARLKSQSNPKEDSMSRVKLSKIEIMLPILNKDQTIYALEQLNNDSIKEQRQVVNKFIDRFQNGGSHSKPGQYKISKTGRAQSMVDQNTNDNRNQLRSLMASNKRQSVAHQQETNQSKKNQKQLFEKQEELRFQNEIKFLASQMAL</sequence>
<evidence type="ECO:0000256" key="1">
    <source>
        <dbReference type="SAM" id="MobiDB-lite"/>
    </source>
</evidence>
<feature type="compositionally biased region" description="Low complexity" evidence="1">
    <location>
        <begin position="211"/>
        <end position="227"/>
    </location>
</feature>
<feature type="compositionally biased region" description="Polar residues" evidence="1">
    <location>
        <begin position="693"/>
        <end position="708"/>
    </location>
</feature>
<feature type="compositionally biased region" description="Acidic residues" evidence="1">
    <location>
        <begin position="268"/>
        <end position="285"/>
    </location>
</feature>
<evidence type="ECO:0000313" key="3">
    <source>
        <dbReference type="Proteomes" id="UP000039865"/>
    </source>
</evidence>
<feature type="region of interest" description="Disordered" evidence="1">
    <location>
        <begin position="257"/>
        <end position="360"/>
    </location>
</feature>
<accession>A0A078A3J8</accession>
<feature type="region of interest" description="Disordered" evidence="1">
    <location>
        <begin position="693"/>
        <end position="713"/>
    </location>
</feature>
<feature type="compositionally biased region" description="Low complexity" evidence="1">
    <location>
        <begin position="336"/>
        <end position="352"/>
    </location>
</feature>
<feature type="compositionally biased region" description="Basic residues" evidence="1">
    <location>
        <begin position="583"/>
        <end position="594"/>
    </location>
</feature>
<dbReference type="InParanoid" id="A0A078A3J8"/>
<reference evidence="2 3" key="1">
    <citation type="submission" date="2014-06" db="EMBL/GenBank/DDBJ databases">
        <authorList>
            <person name="Swart Estienne"/>
        </authorList>
    </citation>
    <scope>NUCLEOTIDE SEQUENCE [LARGE SCALE GENOMIC DNA]</scope>
    <source>
        <strain evidence="2 3">130c</strain>
    </source>
</reference>
<keyword evidence="3" id="KW-1185">Reference proteome</keyword>
<feature type="compositionally biased region" description="Polar residues" evidence="1">
    <location>
        <begin position="164"/>
        <end position="189"/>
    </location>
</feature>